<accession>A0A852TJT6</accession>
<dbReference type="GO" id="GO:0005886">
    <property type="term" value="C:plasma membrane"/>
    <property type="evidence" value="ECO:0007669"/>
    <property type="project" value="UniProtKB-SubCell"/>
</dbReference>
<protein>
    <submittedName>
        <fullName evidence="10">Spermidine/putrescine transport system permease protein</fullName>
    </submittedName>
</protein>
<evidence type="ECO:0000256" key="1">
    <source>
        <dbReference type="ARBA" id="ARBA00004651"/>
    </source>
</evidence>
<evidence type="ECO:0000313" key="10">
    <source>
        <dbReference type="EMBL" id="NYE09270.1"/>
    </source>
</evidence>
<gene>
    <name evidence="10" type="ORF">F4694_006141</name>
</gene>
<sequence>MTQRRVPYLILAPGLILLILFLVLPLISTIFPTFFNGGFTFSNYTSFFLDEYNFGIFWRTIKISLIATLICVVLGVPTAYYISQSPKKWRGLLMSITLFPLLTNSVVRSFAWITILGQDGILNNALMNIGLLSKPLTMLYTEFAIVIGSVYLFLPLMVITLVGILENIDSEIMEAAETLGANRLIAFVKVILPLSVPGIIVGSILVFTGSLTAYTTPQLLGGNRNIMLATFLYQNATALGNWQGASVIALIMIVATLIVMKLFSWVAGRMDKRGEASA</sequence>
<keyword evidence="7 8" id="KW-0472">Membrane</keyword>
<keyword evidence="5 8" id="KW-0812">Transmembrane</keyword>
<evidence type="ECO:0000256" key="8">
    <source>
        <dbReference type="RuleBase" id="RU363032"/>
    </source>
</evidence>
<dbReference type="GO" id="GO:0055085">
    <property type="term" value="P:transmembrane transport"/>
    <property type="evidence" value="ECO:0007669"/>
    <property type="project" value="InterPro"/>
</dbReference>
<evidence type="ECO:0000256" key="3">
    <source>
        <dbReference type="ARBA" id="ARBA00022448"/>
    </source>
</evidence>
<dbReference type="SUPFAM" id="SSF161098">
    <property type="entry name" value="MetI-like"/>
    <property type="match status" value="1"/>
</dbReference>
<evidence type="ECO:0000256" key="5">
    <source>
        <dbReference type="ARBA" id="ARBA00022692"/>
    </source>
</evidence>
<dbReference type="Pfam" id="PF00528">
    <property type="entry name" value="BPD_transp_1"/>
    <property type="match status" value="1"/>
</dbReference>
<dbReference type="AlphaFoldDB" id="A0A852TJT6"/>
<dbReference type="PANTHER" id="PTHR42929:SF1">
    <property type="entry name" value="INNER MEMBRANE ABC TRANSPORTER PERMEASE PROTEIN YDCU-RELATED"/>
    <property type="match status" value="1"/>
</dbReference>
<evidence type="ECO:0000313" key="11">
    <source>
        <dbReference type="Proteomes" id="UP000548423"/>
    </source>
</evidence>
<feature type="domain" description="ABC transmembrane type-1" evidence="9">
    <location>
        <begin position="57"/>
        <end position="263"/>
    </location>
</feature>
<feature type="transmembrane region" description="Helical" evidence="8">
    <location>
        <begin position="7"/>
        <end position="35"/>
    </location>
</feature>
<feature type="transmembrane region" description="Helical" evidence="8">
    <location>
        <begin position="242"/>
        <end position="263"/>
    </location>
</feature>
<dbReference type="Proteomes" id="UP000548423">
    <property type="component" value="Unassembled WGS sequence"/>
</dbReference>
<keyword evidence="6 8" id="KW-1133">Transmembrane helix</keyword>
<feature type="transmembrane region" description="Helical" evidence="8">
    <location>
        <begin position="186"/>
        <end position="207"/>
    </location>
</feature>
<feature type="transmembrane region" description="Helical" evidence="8">
    <location>
        <begin position="55"/>
        <end position="80"/>
    </location>
</feature>
<dbReference type="InterPro" id="IPR000515">
    <property type="entry name" value="MetI-like"/>
</dbReference>
<comment type="caution">
    <text evidence="10">The sequence shown here is derived from an EMBL/GenBank/DDBJ whole genome shotgun (WGS) entry which is preliminary data.</text>
</comment>
<name>A0A852TJT6_9BACI</name>
<dbReference type="CDD" id="cd06261">
    <property type="entry name" value="TM_PBP2"/>
    <property type="match status" value="1"/>
</dbReference>
<evidence type="ECO:0000256" key="2">
    <source>
        <dbReference type="ARBA" id="ARBA00007069"/>
    </source>
</evidence>
<comment type="subcellular location">
    <subcellularLocation>
        <location evidence="1 8">Cell membrane</location>
        <topology evidence="1 8">Multi-pass membrane protein</topology>
    </subcellularLocation>
</comment>
<dbReference type="Gene3D" id="1.10.3720.10">
    <property type="entry name" value="MetI-like"/>
    <property type="match status" value="1"/>
</dbReference>
<evidence type="ECO:0000256" key="6">
    <source>
        <dbReference type="ARBA" id="ARBA00022989"/>
    </source>
</evidence>
<dbReference type="InterPro" id="IPR035906">
    <property type="entry name" value="MetI-like_sf"/>
</dbReference>
<evidence type="ECO:0000256" key="4">
    <source>
        <dbReference type="ARBA" id="ARBA00022475"/>
    </source>
</evidence>
<dbReference type="PROSITE" id="PS50928">
    <property type="entry name" value="ABC_TM1"/>
    <property type="match status" value="1"/>
</dbReference>
<reference evidence="11" key="2">
    <citation type="submission" date="2020-08" db="EMBL/GenBank/DDBJ databases">
        <title>The Agave Microbiome: Exploring the role of microbial communities in plant adaptations to desert environments.</title>
        <authorList>
            <person name="Partida-Martinez L.P."/>
        </authorList>
    </citation>
    <scope>NUCLEOTIDE SEQUENCE [LARGE SCALE GENOMIC DNA]</scope>
    <source>
        <strain evidence="11">AT2.8</strain>
    </source>
</reference>
<keyword evidence="3 8" id="KW-0813">Transport</keyword>
<organism evidence="10 11">
    <name type="scientific">Neobacillus niacini</name>
    <dbReference type="NCBI Taxonomy" id="86668"/>
    <lineage>
        <taxon>Bacteria</taxon>
        <taxon>Bacillati</taxon>
        <taxon>Bacillota</taxon>
        <taxon>Bacilli</taxon>
        <taxon>Bacillales</taxon>
        <taxon>Bacillaceae</taxon>
        <taxon>Neobacillus</taxon>
    </lineage>
</organism>
<dbReference type="PANTHER" id="PTHR42929">
    <property type="entry name" value="INNER MEMBRANE ABC TRANSPORTER PERMEASE PROTEIN YDCU-RELATED-RELATED"/>
    <property type="match status" value="1"/>
</dbReference>
<feature type="transmembrane region" description="Helical" evidence="8">
    <location>
        <begin position="92"/>
        <end position="115"/>
    </location>
</feature>
<reference evidence="11" key="1">
    <citation type="submission" date="2020-07" db="EMBL/GenBank/DDBJ databases">
        <authorList>
            <person name="Partida-Martinez L."/>
            <person name="Huntemann M."/>
            <person name="Clum A."/>
            <person name="Wang J."/>
            <person name="Palaniappan K."/>
            <person name="Ritter S."/>
            <person name="Chen I.-M."/>
            <person name="Stamatis D."/>
            <person name="Reddy T."/>
            <person name="O'Malley R."/>
            <person name="Daum C."/>
            <person name="Shapiro N."/>
            <person name="Ivanova N."/>
            <person name="Kyrpides N."/>
            <person name="Woyke T."/>
        </authorList>
    </citation>
    <scope>NUCLEOTIDE SEQUENCE [LARGE SCALE GENOMIC DNA]</scope>
    <source>
        <strain evidence="11">AT2.8</strain>
    </source>
</reference>
<evidence type="ECO:0000256" key="7">
    <source>
        <dbReference type="ARBA" id="ARBA00023136"/>
    </source>
</evidence>
<comment type="similarity">
    <text evidence="2">Belongs to the binding-protein-dependent transport system permease family. CysTW subfamily.</text>
</comment>
<dbReference type="EMBL" id="JACCBX010000020">
    <property type="protein sequence ID" value="NYE09270.1"/>
    <property type="molecule type" value="Genomic_DNA"/>
</dbReference>
<keyword evidence="4" id="KW-1003">Cell membrane</keyword>
<evidence type="ECO:0000259" key="9">
    <source>
        <dbReference type="PROSITE" id="PS50928"/>
    </source>
</evidence>
<proteinExistence type="inferred from homology"/>
<feature type="transmembrane region" description="Helical" evidence="8">
    <location>
        <begin position="143"/>
        <end position="165"/>
    </location>
</feature>